<accession>A0A6V6Z6W7</accession>
<dbReference type="Proteomes" id="UP000530060">
    <property type="component" value="Unassembled WGS sequence"/>
</dbReference>
<comment type="caution">
    <text evidence="1">The sequence shown here is derived from an EMBL/GenBank/DDBJ whole genome shotgun (WGS) entry which is preliminary data.</text>
</comment>
<reference evidence="1 2" key="1">
    <citation type="submission" date="2020-06" db="EMBL/GenBank/DDBJ databases">
        <authorList>
            <person name="Criscuolo A."/>
        </authorList>
    </citation>
    <scope>NUCLEOTIDE SEQUENCE [LARGE SCALE GENOMIC DNA]</scope>
    <source>
        <strain evidence="2">CIP 111411</strain>
    </source>
</reference>
<sequence length="81" mass="9616">MIIEIIKKQYICNIMEVKQLRDLVEKQIEKSTNFWAGRPKMTIQELEAVEKFAKEKGRLFEKVFDSPEKIEKINKMQNSAL</sequence>
<dbReference type="AlphaFoldDB" id="A0A6V6Z6W7"/>
<gene>
    <name evidence="1" type="ORF">FLAT13_03840</name>
</gene>
<dbReference type="EMBL" id="CAIJDP010000082">
    <property type="protein sequence ID" value="CAD0007405.1"/>
    <property type="molecule type" value="Genomic_DNA"/>
</dbReference>
<dbReference type="RefSeq" id="WP_180910031.1">
    <property type="nucleotide sequence ID" value="NZ_CAIJDP010000082.1"/>
</dbReference>
<protein>
    <submittedName>
        <fullName evidence="1">Uncharacterized protein</fullName>
    </submittedName>
</protein>
<evidence type="ECO:0000313" key="2">
    <source>
        <dbReference type="Proteomes" id="UP000530060"/>
    </source>
</evidence>
<evidence type="ECO:0000313" key="1">
    <source>
        <dbReference type="EMBL" id="CAD0007405.1"/>
    </source>
</evidence>
<organism evidence="1 2">
    <name type="scientific">Flavobacterium salmonis</name>
    <dbReference type="NCBI Taxonomy" id="2654844"/>
    <lineage>
        <taxon>Bacteria</taxon>
        <taxon>Pseudomonadati</taxon>
        <taxon>Bacteroidota</taxon>
        <taxon>Flavobacteriia</taxon>
        <taxon>Flavobacteriales</taxon>
        <taxon>Flavobacteriaceae</taxon>
        <taxon>Flavobacterium</taxon>
    </lineage>
</organism>
<name>A0A6V6Z6W7_9FLAO</name>
<proteinExistence type="predicted"/>
<keyword evidence="2" id="KW-1185">Reference proteome</keyword>